<dbReference type="OrthoDB" id="10304462at2759"/>
<gene>
    <name evidence="2" type="ORF">C24_LOCUS23438</name>
</gene>
<dbReference type="ExpressionAtlas" id="A0A5S9Y8F0">
    <property type="expression patterns" value="baseline and differential"/>
</dbReference>
<feature type="region of interest" description="Disordered" evidence="1">
    <location>
        <begin position="668"/>
        <end position="718"/>
    </location>
</feature>
<sequence length="1000" mass="113596">MAETKAKRLLKVEIRFSFLVPIRFTNKRYQHRFNLPISKKIFGDSEMFCASDDSEGLKDRVAHDSNLLNELEDWVARICKISYSGSFAHRDTVKYLIKMNAWELVISVFSAWYCGICSNPIFTVYLDSVGNVAKVEVDEDEVLSRRRSGLDDLESVSSKLVYAKKLAEQMENGEYVTHKDTSLLKFVSSSSSSEEEFRFVSSIQNAILRLDLIPKLPAIGRAVLFGYIGLWLLKTVLVYRKSNEVECTELEKEMMRRKMKAWEERDMSEKGTVEVLHKEGLEKPLMSFEKPKFDRNELMSSISKVKGSEKKLELVNSSHVELDFDDKIHEIKVMARRAREIEAGIELNEKEKRDVNKETGDSDEDISIQSQKSLPHDGLTHSEGDDDKDERLGTSTDSENTELSAFAVPMLNGAMVDSGFPNHEMAASDKKKVSNVVPLVPTDGVIQASDVTKDQLSMMKNSTGRKSRVIRSVKEAKEFLSRRSGEKELTQELSQMAQDSDEIFPKQSDEERGVARKHKLDVDSQPQKNDYQKLSETGNAVKGSSSNKREELKSAKSSSGEQDLGIIIWLQERERETQEPGTIADIAELYRSEYNDELEWMKDEKLRDIVFCVRDNELADGVSVYDPLEKIIPRWKGPSLDKNPEFLNNYHEQREALFSGKAASVSPVKYEEQSSHQELSESASSENTLTPSSEITSSQPKIVVEGSDGSVRPGKKSGKEYWQHTKKWSRGFLELYNAETDPEVKVVMRDMGKDLDRWITEDEIKDAADIMEKLPERNKKFMEKKLNKLKREMELFVRAGTYARDADCLFLTEKSLLMLSVLFKVYGAMVDSGFPEHEIAASDKEKVSNLVPLVPTHGIIQSSEAEYCGICSNPIFTVYLDSVGNVAKVEVDEDEVLSRRSGLDDLELVSSRLQKVLEDQVRWKFCRRRVWKIHWFRPCMGQTRIDVSIYGIYGQISGSDKLVQLQAKFKNALEEAVLAENGVENNCRDAEISCPDSSAP</sequence>
<evidence type="ECO:0000313" key="2">
    <source>
        <dbReference type="EMBL" id="CAA0405300.1"/>
    </source>
</evidence>
<dbReference type="Proteomes" id="UP000434276">
    <property type="component" value="Unassembled WGS sequence"/>
</dbReference>
<dbReference type="PANTHER" id="PTHR34962">
    <property type="entry name" value="EMBRYO DEFECTIVE 1703-RELATED"/>
    <property type="match status" value="1"/>
</dbReference>
<evidence type="ECO:0008006" key="4">
    <source>
        <dbReference type="Google" id="ProtNLM"/>
    </source>
</evidence>
<name>A0A5S9Y8F0_ARATH</name>
<feature type="region of interest" description="Disordered" evidence="1">
    <location>
        <begin position="352"/>
        <end position="401"/>
    </location>
</feature>
<evidence type="ECO:0000313" key="3">
    <source>
        <dbReference type="Proteomes" id="UP000434276"/>
    </source>
</evidence>
<feature type="compositionally biased region" description="Basic and acidic residues" evidence="1">
    <location>
        <begin position="669"/>
        <end position="679"/>
    </location>
</feature>
<dbReference type="AlphaFoldDB" id="A0A5S9Y8F0"/>
<protein>
    <recommendedName>
        <fullName evidence="4">Embryo defective protein</fullName>
    </recommendedName>
</protein>
<accession>A0A5S9Y8F0</accession>
<reference evidence="2 3" key="1">
    <citation type="submission" date="2019-12" db="EMBL/GenBank/DDBJ databases">
        <authorList>
            <person name="Jiao W.-B."/>
            <person name="Schneeberger K."/>
        </authorList>
    </citation>
    <scope>NUCLEOTIDE SEQUENCE [LARGE SCALE GENOMIC DNA]</scope>
    <source>
        <strain evidence="3">cv. C24</strain>
    </source>
</reference>
<feature type="compositionally biased region" description="Polar residues" evidence="1">
    <location>
        <begin position="687"/>
        <end position="700"/>
    </location>
</feature>
<dbReference type="EMBL" id="CACSHJ010000096">
    <property type="protein sequence ID" value="CAA0405300.1"/>
    <property type="molecule type" value="Genomic_DNA"/>
</dbReference>
<feature type="compositionally biased region" description="Basic and acidic residues" evidence="1">
    <location>
        <begin position="503"/>
        <end position="514"/>
    </location>
</feature>
<organism evidence="2 3">
    <name type="scientific">Arabidopsis thaliana</name>
    <name type="common">Mouse-ear cress</name>
    <dbReference type="NCBI Taxonomy" id="3702"/>
    <lineage>
        <taxon>Eukaryota</taxon>
        <taxon>Viridiplantae</taxon>
        <taxon>Streptophyta</taxon>
        <taxon>Embryophyta</taxon>
        <taxon>Tracheophyta</taxon>
        <taxon>Spermatophyta</taxon>
        <taxon>Magnoliopsida</taxon>
        <taxon>eudicotyledons</taxon>
        <taxon>Gunneridae</taxon>
        <taxon>Pentapetalae</taxon>
        <taxon>rosids</taxon>
        <taxon>malvids</taxon>
        <taxon>Brassicales</taxon>
        <taxon>Brassicaceae</taxon>
        <taxon>Camelineae</taxon>
        <taxon>Arabidopsis</taxon>
    </lineage>
</organism>
<dbReference type="PANTHER" id="PTHR34962:SF1">
    <property type="entry name" value="EMBRYO DEFECTIVE 1703-RELATED"/>
    <property type="match status" value="1"/>
</dbReference>
<feature type="compositionally biased region" description="Basic and acidic residues" evidence="1">
    <location>
        <begin position="374"/>
        <end position="383"/>
    </location>
</feature>
<proteinExistence type="predicted"/>
<feature type="region of interest" description="Disordered" evidence="1">
    <location>
        <begin position="495"/>
        <end position="558"/>
    </location>
</feature>
<feature type="compositionally biased region" description="Polar residues" evidence="1">
    <location>
        <begin position="524"/>
        <end position="546"/>
    </location>
</feature>
<evidence type="ECO:0000256" key="1">
    <source>
        <dbReference type="SAM" id="MobiDB-lite"/>
    </source>
</evidence>